<keyword evidence="4" id="KW-0808">Transferase</keyword>
<name>A0A167HU98_9GAMM</name>
<dbReference type="Proteomes" id="UP000076587">
    <property type="component" value="Unassembled WGS sequence"/>
</dbReference>
<dbReference type="CDD" id="cd00082">
    <property type="entry name" value="HisKA"/>
    <property type="match status" value="1"/>
</dbReference>
<dbReference type="PRINTS" id="PR00344">
    <property type="entry name" value="BCTRLSENSOR"/>
</dbReference>
<feature type="domain" description="Histidine kinase" evidence="7">
    <location>
        <begin position="1"/>
        <end position="230"/>
    </location>
</feature>
<evidence type="ECO:0000256" key="2">
    <source>
        <dbReference type="ARBA" id="ARBA00012438"/>
    </source>
</evidence>
<dbReference type="InterPro" id="IPR004358">
    <property type="entry name" value="Sig_transdc_His_kin-like_C"/>
</dbReference>
<evidence type="ECO:0000256" key="4">
    <source>
        <dbReference type="ARBA" id="ARBA00022679"/>
    </source>
</evidence>
<dbReference type="SUPFAM" id="SSF47384">
    <property type="entry name" value="Homodimeric domain of signal transducing histidine kinase"/>
    <property type="match status" value="1"/>
</dbReference>
<dbReference type="Gene3D" id="3.30.565.10">
    <property type="entry name" value="Histidine kinase-like ATPase, C-terminal domain"/>
    <property type="match status" value="1"/>
</dbReference>
<gene>
    <name evidence="8" type="ORF">N482_21650</name>
</gene>
<dbReference type="AlphaFoldDB" id="A0A167HU98"/>
<protein>
    <recommendedName>
        <fullName evidence="2">histidine kinase</fullName>
        <ecNumber evidence="2">2.7.13.3</ecNumber>
    </recommendedName>
</protein>
<comment type="catalytic activity">
    <reaction evidence="1">
        <text>ATP + protein L-histidine = ADP + protein N-phospho-L-histidine.</text>
        <dbReference type="EC" id="2.7.13.3"/>
    </reaction>
</comment>
<dbReference type="Pfam" id="PF00512">
    <property type="entry name" value="HisKA"/>
    <property type="match status" value="1"/>
</dbReference>
<dbReference type="SMART" id="SM00387">
    <property type="entry name" value="HATPase_c"/>
    <property type="match status" value="1"/>
</dbReference>
<dbReference type="SUPFAM" id="SSF55874">
    <property type="entry name" value="ATPase domain of HSP90 chaperone/DNA topoisomerase II/histidine kinase"/>
    <property type="match status" value="1"/>
</dbReference>
<keyword evidence="6" id="KW-0902">Two-component regulatory system</keyword>
<keyword evidence="3" id="KW-0597">Phosphoprotein</keyword>
<dbReference type="Pfam" id="PF02518">
    <property type="entry name" value="HATPase_c"/>
    <property type="match status" value="1"/>
</dbReference>
<dbReference type="InterPro" id="IPR050736">
    <property type="entry name" value="Sensor_HK_Regulatory"/>
</dbReference>
<dbReference type="InterPro" id="IPR003594">
    <property type="entry name" value="HATPase_dom"/>
</dbReference>
<reference evidence="8 9" key="1">
    <citation type="submission" date="2013-07" db="EMBL/GenBank/DDBJ databases">
        <title>Comparative Genomic and Metabolomic Analysis of Twelve Strains of Pseudoalteromonas luteoviolacea.</title>
        <authorList>
            <person name="Vynne N.G."/>
            <person name="Mansson M."/>
            <person name="Gram L."/>
        </authorList>
    </citation>
    <scope>NUCLEOTIDE SEQUENCE [LARGE SCALE GENOMIC DNA]</scope>
    <source>
        <strain evidence="8 9">NCIMB 1942</strain>
    </source>
</reference>
<evidence type="ECO:0000313" key="8">
    <source>
        <dbReference type="EMBL" id="KZN58537.1"/>
    </source>
</evidence>
<evidence type="ECO:0000313" key="9">
    <source>
        <dbReference type="Proteomes" id="UP000076587"/>
    </source>
</evidence>
<evidence type="ECO:0000256" key="5">
    <source>
        <dbReference type="ARBA" id="ARBA00022777"/>
    </source>
</evidence>
<evidence type="ECO:0000256" key="6">
    <source>
        <dbReference type="ARBA" id="ARBA00023012"/>
    </source>
</evidence>
<dbReference type="PROSITE" id="PS50109">
    <property type="entry name" value="HIS_KIN"/>
    <property type="match status" value="1"/>
</dbReference>
<sequence length="234" mass="26674">MTHELKAPLTSIKMYSEMLKSDAIVSETHKGEYYAFIHSESDRLARLIDNILQLSTFGRNEKPPAAEYTNLTVLQDFVRSKTSSLIAKHNFELNFDIEITHFEDIEALVEPDAVTQIAINVTDNTIKFFESAKIDDLTRRVVDFTFRKHPILKGMVQIEILDYGNGVSIQQAEKIFDLFYRGENELSHNSQGTVIGLASVRELVLAHQDEVHVQNMHPELAILVSFPMRILKAQ</sequence>
<organism evidence="8 9">
    <name type="scientific">Pseudoalteromonas luteoviolacea NCIMB 1942</name>
    <dbReference type="NCBI Taxonomy" id="1365253"/>
    <lineage>
        <taxon>Bacteria</taxon>
        <taxon>Pseudomonadati</taxon>
        <taxon>Pseudomonadota</taxon>
        <taxon>Gammaproteobacteria</taxon>
        <taxon>Alteromonadales</taxon>
        <taxon>Pseudoalteromonadaceae</taxon>
        <taxon>Pseudoalteromonas</taxon>
    </lineage>
</organism>
<dbReference type="InterPro" id="IPR036097">
    <property type="entry name" value="HisK_dim/P_sf"/>
</dbReference>
<dbReference type="PANTHER" id="PTHR43711">
    <property type="entry name" value="TWO-COMPONENT HISTIDINE KINASE"/>
    <property type="match status" value="1"/>
</dbReference>
<dbReference type="EMBL" id="AUXT01000006">
    <property type="protein sequence ID" value="KZN58537.1"/>
    <property type="molecule type" value="Genomic_DNA"/>
</dbReference>
<evidence type="ECO:0000256" key="3">
    <source>
        <dbReference type="ARBA" id="ARBA00022553"/>
    </source>
</evidence>
<evidence type="ECO:0000259" key="7">
    <source>
        <dbReference type="PROSITE" id="PS50109"/>
    </source>
</evidence>
<dbReference type="InterPro" id="IPR003661">
    <property type="entry name" value="HisK_dim/P_dom"/>
</dbReference>
<dbReference type="SMART" id="SM00388">
    <property type="entry name" value="HisKA"/>
    <property type="match status" value="1"/>
</dbReference>
<dbReference type="Gene3D" id="1.10.287.130">
    <property type="match status" value="1"/>
</dbReference>
<dbReference type="PATRIC" id="fig|1365253.3.peg.160"/>
<keyword evidence="5" id="KW-0418">Kinase</keyword>
<dbReference type="GO" id="GO:0000155">
    <property type="term" value="F:phosphorelay sensor kinase activity"/>
    <property type="evidence" value="ECO:0007669"/>
    <property type="project" value="InterPro"/>
</dbReference>
<dbReference type="InterPro" id="IPR005467">
    <property type="entry name" value="His_kinase_dom"/>
</dbReference>
<accession>A0A167HU98</accession>
<dbReference type="EC" id="2.7.13.3" evidence="2"/>
<dbReference type="InterPro" id="IPR036890">
    <property type="entry name" value="HATPase_C_sf"/>
</dbReference>
<dbReference type="PANTHER" id="PTHR43711:SF26">
    <property type="entry name" value="SENSOR HISTIDINE KINASE RCSC"/>
    <property type="match status" value="1"/>
</dbReference>
<comment type="caution">
    <text evidence="8">The sequence shown here is derived from an EMBL/GenBank/DDBJ whole genome shotgun (WGS) entry which is preliminary data.</text>
</comment>
<evidence type="ECO:0000256" key="1">
    <source>
        <dbReference type="ARBA" id="ARBA00000085"/>
    </source>
</evidence>
<proteinExistence type="predicted"/>